<dbReference type="GO" id="GO:0051536">
    <property type="term" value="F:iron-sulfur cluster binding"/>
    <property type="evidence" value="ECO:0007669"/>
    <property type="project" value="UniProtKB-KW"/>
</dbReference>
<keyword evidence="6 9" id="KW-0411">Iron-sulfur</keyword>
<dbReference type="EC" id="3.1.12.1" evidence="9"/>
<dbReference type="PANTHER" id="PTHR37168">
    <property type="entry name" value="CRISPR-ASSOCIATED EXONUCLEASE CAS4"/>
    <property type="match status" value="1"/>
</dbReference>
<evidence type="ECO:0000256" key="5">
    <source>
        <dbReference type="ARBA" id="ARBA00023004"/>
    </source>
</evidence>
<evidence type="ECO:0000313" key="11">
    <source>
        <dbReference type="EMBL" id="AIH04575.1"/>
    </source>
</evidence>
<dbReference type="PaxDb" id="289377-HL41_07750"/>
<keyword evidence="3 9" id="KW-0378">Hydrolase</keyword>
<name>A0A075WUH6_9BACT</name>
<keyword evidence="4 9" id="KW-0269">Exonuclease</keyword>
<accession>A0A075WUH6</accession>
<dbReference type="Pfam" id="PF01930">
    <property type="entry name" value="Cas_Cas4"/>
    <property type="match status" value="1"/>
</dbReference>
<dbReference type="RefSeq" id="WP_038042052.1">
    <property type="nucleotide sequence ID" value="NZ_CP008796.1"/>
</dbReference>
<dbReference type="STRING" id="289377.HL41_07750"/>
<keyword evidence="5 9" id="KW-0408">Iron</keyword>
<dbReference type="NCBIfam" id="TIGR00372">
    <property type="entry name" value="cas4"/>
    <property type="match status" value="1"/>
</dbReference>
<keyword evidence="12" id="KW-1185">Reference proteome</keyword>
<comment type="function">
    <text evidence="9">CRISPR (clustered regularly interspaced short palindromic repeat) is an adaptive immune system that provides protection against mobile genetic elements (viruses, transposable elements and conjugative plasmids). CRISPR clusters contain sequences complementary to antecedent mobile elements and target invading nucleic acids. CRISPR clusters are transcribed and processed into CRISPR RNA (crRNA).</text>
</comment>
<dbReference type="GO" id="GO:0046872">
    <property type="term" value="F:metal ion binding"/>
    <property type="evidence" value="ECO:0007669"/>
    <property type="project" value="UniProtKB-KW"/>
</dbReference>
<protein>
    <recommendedName>
        <fullName evidence="9">CRISPR-associated exonuclease Cas4</fullName>
        <ecNumber evidence="9">3.1.12.1</ecNumber>
    </recommendedName>
</protein>
<keyword evidence="1 9" id="KW-0540">Nuclease</keyword>
<dbReference type="AlphaFoldDB" id="A0A075WUH6"/>
<evidence type="ECO:0000259" key="10">
    <source>
        <dbReference type="Pfam" id="PF01930"/>
    </source>
</evidence>
<dbReference type="HOGENOM" id="CLU_133784_0_0_0"/>
<organism evidence="11 12">
    <name type="scientific">Thermodesulfobacterium commune DSM 2178</name>
    <dbReference type="NCBI Taxonomy" id="289377"/>
    <lineage>
        <taxon>Bacteria</taxon>
        <taxon>Pseudomonadati</taxon>
        <taxon>Thermodesulfobacteriota</taxon>
        <taxon>Thermodesulfobacteria</taxon>
        <taxon>Thermodesulfobacteriales</taxon>
        <taxon>Thermodesulfobacteriaceae</taxon>
        <taxon>Thermodesulfobacterium</taxon>
    </lineage>
</organism>
<dbReference type="GO" id="GO:0004527">
    <property type="term" value="F:exonuclease activity"/>
    <property type="evidence" value="ECO:0007669"/>
    <property type="project" value="UniProtKB-KW"/>
</dbReference>
<dbReference type="Proteomes" id="UP000028481">
    <property type="component" value="Chromosome"/>
</dbReference>
<dbReference type="GO" id="GO:0051607">
    <property type="term" value="P:defense response to virus"/>
    <property type="evidence" value="ECO:0007669"/>
    <property type="project" value="UniProtKB-KW"/>
</dbReference>
<comment type="cofactor">
    <cofactor evidence="9">
        <name>iron-sulfur cluster</name>
        <dbReference type="ChEBI" id="CHEBI:30408"/>
    </cofactor>
</comment>
<dbReference type="eggNOG" id="COG1468">
    <property type="taxonomic scope" value="Bacteria"/>
</dbReference>
<sequence>MVSVTGTLIWYYYICPREVWLMSRHLNPSQDDPFIEIGRLISKEAYQRERKEVRVENIVIDLLKSSEGEVVVGEVKKSSKYEKSAKMQICYYLMRLKALGILAKGVLLFPKEKKRIEVDLTPEIEEELKNTIADIKAISEKETPPPAKKIKFCAKCGYKEFCWA</sequence>
<reference evidence="11 12" key="1">
    <citation type="journal article" date="2015" name="Genome Announc.">
        <title>Genome Sequence of a Sulfate-Reducing Thermophilic Bacterium, Thermodesulfobacterium commune DSM 2178T (Phylum Thermodesulfobacteria).</title>
        <authorList>
            <person name="Bhatnagar S."/>
            <person name="Badger J.H."/>
            <person name="Madupu R."/>
            <person name="Khouri H.M."/>
            <person name="O'Connor E.M."/>
            <person name="Robb F.T."/>
            <person name="Ward N.L."/>
            <person name="Eisen J.A."/>
        </authorList>
    </citation>
    <scope>NUCLEOTIDE SEQUENCE [LARGE SCALE GENOMIC DNA]</scope>
    <source>
        <strain evidence="11 12">DSM 2178</strain>
    </source>
</reference>
<evidence type="ECO:0000256" key="8">
    <source>
        <dbReference type="ARBA" id="ARBA00023211"/>
    </source>
</evidence>
<keyword evidence="8 9" id="KW-0464">Manganese</keyword>
<comment type="cofactor">
    <cofactor evidence="9">
        <name>Mg(2+)</name>
        <dbReference type="ChEBI" id="CHEBI:18420"/>
    </cofactor>
    <cofactor evidence="9">
        <name>Mn(2+)</name>
        <dbReference type="ChEBI" id="CHEBI:29035"/>
    </cofactor>
    <text evidence="9">Mg(2+) or Mn(2+) required for ssDNA cleavage activity.</text>
</comment>
<dbReference type="OrthoDB" id="9794720at2"/>
<dbReference type="InterPro" id="IPR013343">
    <property type="entry name" value="CRISPR-assoc_prot_Cas4"/>
</dbReference>
<evidence type="ECO:0000256" key="1">
    <source>
        <dbReference type="ARBA" id="ARBA00022722"/>
    </source>
</evidence>
<proteinExistence type="inferred from homology"/>
<dbReference type="KEGG" id="tcm:HL41_07750"/>
<evidence type="ECO:0000256" key="6">
    <source>
        <dbReference type="ARBA" id="ARBA00023014"/>
    </source>
</evidence>
<evidence type="ECO:0000313" key="12">
    <source>
        <dbReference type="Proteomes" id="UP000028481"/>
    </source>
</evidence>
<dbReference type="Gene3D" id="3.90.320.10">
    <property type="match status" value="1"/>
</dbReference>
<feature type="domain" description="DUF83" evidence="10">
    <location>
        <begin position="5"/>
        <end position="164"/>
    </location>
</feature>
<dbReference type="EMBL" id="CP008796">
    <property type="protein sequence ID" value="AIH04575.1"/>
    <property type="molecule type" value="Genomic_DNA"/>
</dbReference>
<gene>
    <name evidence="11" type="ORF">HL41_07750</name>
</gene>
<dbReference type="InterPro" id="IPR022765">
    <property type="entry name" value="Dna2/Cas4_DUF83"/>
</dbReference>
<dbReference type="PANTHER" id="PTHR37168:SF2">
    <property type="entry name" value="CRISPR-ASSOCIATED EXONUCLEASE CAS4"/>
    <property type="match status" value="1"/>
</dbReference>
<evidence type="ECO:0000256" key="9">
    <source>
        <dbReference type="RuleBase" id="RU365022"/>
    </source>
</evidence>
<keyword evidence="7 9" id="KW-0051">Antiviral defense</keyword>
<dbReference type="InterPro" id="IPR011604">
    <property type="entry name" value="PDDEXK-like_dom_sf"/>
</dbReference>
<evidence type="ECO:0000256" key="2">
    <source>
        <dbReference type="ARBA" id="ARBA00022723"/>
    </source>
</evidence>
<evidence type="ECO:0000256" key="3">
    <source>
        <dbReference type="ARBA" id="ARBA00022801"/>
    </source>
</evidence>
<evidence type="ECO:0000256" key="4">
    <source>
        <dbReference type="ARBA" id="ARBA00022839"/>
    </source>
</evidence>
<comment type="similarity">
    <text evidence="9">Belongs to the CRISPR-associated exonuclease Cas4 family.</text>
</comment>
<evidence type="ECO:0000256" key="7">
    <source>
        <dbReference type="ARBA" id="ARBA00023118"/>
    </source>
</evidence>
<keyword evidence="2 9" id="KW-0479">Metal-binding</keyword>